<dbReference type="NCBIfam" id="TIGR00481">
    <property type="entry name" value="YbhB/YbcL family Raf kinase inhibitor-like protein"/>
    <property type="match status" value="1"/>
</dbReference>
<keyword evidence="1" id="KW-0732">Signal</keyword>
<keyword evidence="3" id="KW-1185">Reference proteome</keyword>
<dbReference type="Proteomes" id="UP000706580">
    <property type="component" value="Unassembled WGS sequence"/>
</dbReference>
<evidence type="ECO:0000313" key="2">
    <source>
        <dbReference type="EMBL" id="MBZ0059413.1"/>
    </source>
</evidence>
<dbReference type="InterPro" id="IPR036610">
    <property type="entry name" value="PEBP-like_sf"/>
</dbReference>
<dbReference type="NCBIfam" id="NF007330">
    <property type="entry name" value="PRK09818.1"/>
    <property type="match status" value="1"/>
</dbReference>
<gene>
    <name evidence="2" type="ORF">ITX56_16680</name>
</gene>
<keyword evidence="2" id="KW-0649">Protein kinase inhibitor</keyword>
<dbReference type="Pfam" id="PF01161">
    <property type="entry name" value="PBP"/>
    <property type="match status" value="1"/>
</dbReference>
<sequence>MKKHIAIAVSALATISFTVSAALPFSLSSQDIANGHPLTQQQVFAGFGCQGGNASPQLAWQNPPAGTKSFAITAYDPDAPTGSGWWHWTLVNIPAKTQSLPSGAGKTNSDKLPAGAVQGRNDFGYAGFGGACPPEGDKPHPYQFTVWALNVEKLPLDGNASGALVGFMLNSHVLAKAQLTATYAR</sequence>
<dbReference type="Gene3D" id="3.90.280.10">
    <property type="entry name" value="PEBP-like"/>
    <property type="match status" value="1"/>
</dbReference>
<comment type="caution">
    <text evidence="2">The sequence shown here is derived from an EMBL/GenBank/DDBJ whole genome shotgun (WGS) entry which is preliminary data.</text>
</comment>
<dbReference type="EMBL" id="JADMNK010000009">
    <property type="protein sequence ID" value="MBZ0059413.1"/>
    <property type="molecule type" value="Genomic_DNA"/>
</dbReference>
<accession>A0ABS7RYM5</accession>
<feature type="chain" id="PRO_5047054694" evidence="1">
    <location>
        <begin position="22"/>
        <end position="185"/>
    </location>
</feature>
<dbReference type="CDD" id="cd00865">
    <property type="entry name" value="PEBP_bact_arch"/>
    <property type="match status" value="1"/>
</dbReference>
<dbReference type="InterPro" id="IPR008914">
    <property type="entry name" value="PEBP"/>
</dbReference>
<dbReference type="InterPro" id="IPR005247">
    <property type="entry name" value="YbhB_YbcL/LppC-like"/>
</dbReference>
<proteinExistence type="predicted"/>
<dbReference type="PANTHER" id="PTHR30289">
    <property type="entry name" value="UNCHARACTERIZED PROTEIN YBCL-RELATED"/>
    <property type="match status" value="1"/>
</dbReference>
<evidence type="ECO:0000313" key="3">
    <source>
        <dbReference type="Proteomes" id="UP000706580"/>
    </source>
</evidence>
<dbReference type="RefSeq" id="WP_223075103.1">
    <property type="nucleotide sequence ID" value="NZ_JADMNK010000009.1"/>
</dbReference>
<feature type="signal peptide" evidence="1">
    <location>
        <begin position="1"/>
        <end position="21"/>
    </location>
</feature>
<evidence type="ECO:0000256" key="1">
    <source>
        <dbReference type="SAM" id="SignalP"/>
    </source>
</evidence>
<name>A0ABS7RYM5_9ENTR</name>
<organism evidence="2 3">
    <name type="scientific">Leclercia barmai</name>
    <dbReference type="NCBI Taxonomy" id="2785629"/>
    <lineage>
        <taxon>Bacteria</taxon>
        <taxon>Pseudomonadati</taxon>
        <taxon>Pseudomonadota</taxon>
        <taxon>Gammaproteobacteria</taxon>
        <taxon>Enterobacterales</taxon>
        <taxon>Enterobacteriaceae</taxon>
        <taxon>Leclercia</taxon>
    </lineage>
</organism>
<dbReference type="PANTHER" id="PTHR30289:SF1">
    <property type="entry name" value="PEBP (PHOSPHATIDYLETHANOLAMINE-BINDING PROTEIN) FAMILY PROTEIN"/>
    <property type="match status" value="1"/>
</dbReference>
<dbReference type="SUPFAM" id="SSF49777">
    <property type="entry name" value="PEBP-like"/>
    <property type="match status" value="1"/>
</dbReference>
<dbReference type="GO" id="GO:0004860">
    <property type="term" value="F:protein kinase inhibitor activity"/>
    <property type="evidence" value="ECO:0007669"/>
    <property type="project" value="UniProtKB-KW"/>
</dbReference>
<reference evidence="2 3" key="1">
    <citation type="submission" date="2020-11" db="EMBL/GenBank/DDBJ databases">
        <title>Draft Genome of Enterobacter sp. strain EMC7.</title>
        <authorList>
            <person name="Barman P."/>
            <person name="Sinha S."/>
            <person name="Sen S."/>
            <person name="Chakraborty R."/>
        </authorList>
    </citation>
    <scope>NUCLEOTIDE SEQUENCE [LARGE SCALE GENOMIC DNA]</scope>
    <source>
        <strain evidence="2 3">EMC7</strain>
    </source>
</reference>
<protein>
    <submittedName>
        <fullName evidence="2">Kinase inhibitor</fullName>
    </submittedName>
</protein>